<dbReference type="Gene3D" id="3.30.428.10">
    <property type="entry name" value="HIT-like"/>
    <property type="match status" value="1"/>
</dbReference>
<proteinExistence type="predicted"/>
<dbReference type="GO" id="GO:0003824">
    <property type="term" value="F:catalytic activity"/>
    <property type="evidence" value="ECO:0007669"/>
    <property type="project" value="InterPro"/>
</dbReference>
<dbReference type="Pfam" id="PF01230">
    <property type="entry name" value="HIT"/>
    <property type="match status" value="1"/>
</dbReference>
<dbReference type="AlphaFoldDB" id="A0AA35SFZ9"/>
<reference evidence="4" key="1">
    <citation type="submission" date="2023-03" db="EMBL/GenBank/DDBJ databases">
        <authorList>
            <person name="Steffen K."/>
            <person name="Cardenas P."/>
        </authorList>
    </citation>
    <scope>NUCLEOTIDE SEQUENCE</scope>
</reference>
<evidence type="ECO:0000256" key="2">
    <source>
        <dbReference type="PIRSR" id="PIRSR601310-3"/>
    </source>
</evidence>
<feature type="domain" description="HIT" evidence="3">
    <location>
        <begin position="18"/>
        <end position="106"/>
    </location>
</feature>
<evidence type="ECO:0000313" key="5">
    <source>
        <dbReference type="Proteomes" id="UP001174909"/>
    </source>
</evidence>
<evidence type="ECO:0000313" key="4">
    <source>
        <dbReference type="EMBL" id="CAI8028202.1"/>
    </source>
</evidence>
<dbReference type="InterPro" id="IPR001310">
    <property type="entry name" value="Histidine_triad_HIT"/>
</dbReference>
<comment type="caution">
    <text evidence="4">The sequence shown here is derived from an EMBL/GenBank/DDBJ whole genome shotgun (WGS) entry which is preliminary data.</text>
</comment>
<dbReference type="EMBL" id="CASHTH010002320">
    <property type="protein sequence ID" value="CAI8028202.1"/>
    <property type="molecule type" value="Genomic_DNA"/>
</dbReference>
<accession>A0AA35SFZ9</accession>
<sequence length="112" mass="12528">MSSEPTNCVFCEIVAGREPARIRYLDNDLIAIVNRLTWVPVMLLVMPRRHMSQLEMWSSGIMTRLGDVAATLGCMYCPNGFRILSNFGYDGLQSQSHGHVHVIGGQFLGHYA</sequence>
<keyword evidence="5" id="KW-1185">Reference proteome</keyword>
<name>A0AA35SFZ9_GEOBA</name>
<protein>
    <submittedName>
        <fullName evidence="4">Histidine triad nucleotide-binding protein</fullName>
    </submittedName>
</protein>
<dbReference type="InterPro" id="IPR036265">
    <property type="entry name" value="HIT-like_sf"/>
</dbReference>
<evidence type="ECO:0000256" key="1">
    <source>
        <dbReference type="PIRSR" id="PIRSR601310-1"/>
    </source>
</evidence>
<organism evidence="4 5">
    <name type="scientific">Geodia barretti</name>
    <name type="common">Barrett's horny sponge</name>
    <dbReference type="NCBI Taxonomy" id="519541"/>
    <lineage>
        <taxon>Eukaryota</taxon>
        <taxon>Metazoa</taxon>
        <taxon>Porifera</taxon>
        <taxon>Demospongiae</taxon>
        <taxon>Heteroscleromorpha</taxon>
        <taxon>Tetractinellida</taxon>
        <taxon>Astrophorina</taxon>
        <taxon>Geodiidae</taxon>
        <taxon>Geodia</taxon>
    </lineage>
</organism>
<feature type="active site" description="Tele-AMP-histidine intermediate" evidence="1">
    <location>
        <position position="99"/>
    </location>
</feature>
<feature type="short sequence motif" description="Histidine triad motif" evidence="2">
    <location>
        <begin position="97"/>
        <end position="101"/>
    </location>
</feature>
<dbReference type="SUPFAM" id="SSF54197">
    <property type="entry name" value="HIT-like"/>
    <property type="match status" value="1"/>
</dbReference>
<dbReference type="Proteomes" id="UP001174909">
    <property type="component" value="Unassembled WGS sequence"/>
</dbReference>
<evidence type="ECO:0000259" key="3">
    <source>
        <dbReference type="Pfam" id="PF01230"/>
    </source>
</evidence>
<dbReference type="InterPro" id="IPR011146">
    <property type="entry name" value="HIT-like"/>
</dbReference>
<gene>
    <name evidence="4" type="ORF">GBAR_LOCUS16085</name>
</gene>
<dbReference type="PANTHER" id="PTHR23089">
    <property type="entry name" value="HISTIDINE TRIAD HIT PROTEIN"/>
    <property type="match status" value="1"/>
</dbReference>